<dbReference type="AlphaFoldDB" id="A0A656HAP6"/>
<keyword evidence="2" id="KW-1185">Reference proteome</keyword>
<protein>
    <submittedName>
        <fullName evidence="1">Uncharacterized protein</fullName>
    </submittedName>
</protein>
<dbReference type="Pfam" id="PF25212">
    <property type="entry name" value="HVO_A0114"/>
    <property type="match status" value="1"/>
</dbReference>
<dbReference type="EMBL" id="JH651384">
    <property type="protein sequence ID" value="EIJ33377.1"/>
    <property type="molecule type" value="Genomic_DNA"/>
</dbReference>
<gene>
    <name evidence="1" type="ORF">Thini_0740</name>
</gene>
<evidence type="ECO:0000313" key="1">
    <source>
        <dbReference type="EMBL" id="EIJ33377.1"/>
    </source>
</evidence>
<dbReference type="Gene3D" id="1.10.10.10">
    <property type="entry name" value="Winged helix-like DNA-binding domain superfamily/Winged helix DNA-binding domain"/>
    <property type="match status" value="1"/>
</dbReference>
<organism evidence="1 2">
    <name type="scientific">Thiothrix nivea (strain ATCC 35100 / DSM 5205 / JP2)</name>
    <dbReference type="NCBI Taxonomy" id="870187"/>
    <lineage>
        <taxon>Bacteria</taxon>
        <taxon>Pseudomonadati</taxon>
        <taxon>Pseudomonadota</taxon>
        <taxon>Gammaproteobacteria</taxon>
        <taxon>Thiotrichales</taxon>
        <taxon>Thiotrichaceae</taxon>
        <taxon>Thiothrix</taxon>
    </lineage>
</organism>
<dbReference type="InterPro" id="IPR036388">
    <property type="entry name" value="WH-like_DNA-bd_sf"/>
</dbReference>
<accession>A0A656HAP6</accession>
<dbReference type="SUPFAM" id="SSF46785">
    <property type="entry name" value="Winged helix' DNA-binding domain"/>
    <property type="match status" value="1"/>
</dbReference>
<dbReference type="RefSeq" id="WP_002707329.1">
    <property type="nucleotide sequence ID" value="NZ_JH651384.1"/>
</dbReference>
<dbReference type="Proteomes" id="UP000005317">
    <property type="component" value="Unassembled WGS sequence"/>
</dbReference>
<evidence type="ECO:0000313" key="2">
    <source>
        <dbReference type="Proteomes" id="UP000005317"/>
    </source>
</evidence>
<reference evidence="2" key="1">
    <citation type="journal article" date="2011" name="Stand. Genomic Sci.">
        <title>Genome sequence of the filamentous, gliding Thiothrix nivea neotype strain (JP2(T)).</title>
        <authorList>
            <person name="Lapidus A."/>
            <person name="Nolan M."/>
            <person name="Lucas S."/>
            <person name="Glavina Del Rio T."/>
            <person name="Tice H."/>
            <person name="Cheng J.F."/>
            <person name="Tapia R."/>
            <person name="Han C."/>
            <person name="Goodwin L."/>
            <person name="Pitluck S."/>
            <person name="Liolios K."/>
            <person name="Pagani I."/>
            <person name="Ivanova N."/>
            <person name="Huntemann M."/>
            <person name="Mavromatis K."/>
            <person name="Mikhailova N."/>
            <person name="Pati A."/>
            <person name="Chen A."/>
            <person name="Palaniappan K."/>
            <person name="Land M."/>
            <person name="Brambilla E.M."/>
            <person name="Rohde M."/>
            <person name="Abt B."/>
            <person name="Verbarg S."/>
            <person name="Goker M."/>
            <person name="Bristow J."/>
            <person name="Eisen J.A."/>
            <person name="Markowitz V."/>
            <person name="Hugenholtz P."/>
            <person name="Kyrpides N.C."/>
            <person name="Klenk H.P."/>
            <person name="Woyke T."/>
        </authorList>
    </citation>
    <scope>NUCLEOTIDE SEQUENCE [LARGE SCALE GENOMIC DNA]</scope>
    <source>
        <strain evidence="2">ATCC 35100 / DSM 5205 / JP2</strain>
    </source>
</reference>
<dbReference type="InterPro" id="IPR036390">
    <property type="entry name" value="WH_DNA-bd_sf"/>
</dbReference>
<name>A0A656HAP6_THINJ</name>
<sequence>MRYAIIRIEPNLEADLLDMGAAFVDALETGGYQGEVFTFETPATLFQAITPKRWELLDRLQGKAAMSIRELAKQLGRDVKNVHTDVSRLLDIGLLERDGTGRVFSPFAEIRTEFTLKGEGQPIAA</sequence>
<proteinExistence type="predicted"/>